<accession>A0A075A3S0</accession>
<dbReference type="KEGG" id="ovi:T265_13223"/>
<keyword evidence="3" id="KW-1185">Reference proteome</keyword>
<evidence type="ECO:0000313" key="2">
    <source>
        <dbReference type="EMBL" id="KER30175.1"/>
    </source>
</evidence>
<sequence length="438" mass="49655">LRVEFTGTYGDFLFSCSNLSLPSCRGARRRPEGRDTARLPKRRQGKSRGRGRVRTTELPSLTRSRDSSFLHSQITPYNCDSSDIDCRCRQVSVATSHALTPTYTQTCLHIGKPSTVSTQTCARARSRTTTTLHNPTELWNTCSSYTAEKTRSGRQDFHQETLTNDNTTYPINPSRERIPDIVLKLCRRKQIRRKGRPSYAPMMSLGLVTKRLQANCQARRTNQQPLGQPPVSEIGRGRSATKIHVQRTARTDCPVRLTSELAVISARLSVLTTSNIFKSIFKSPHPVYRATFNVRALKQDNKLLLLSHWTRLTMMRDVYQKRIQNKTAAAELIVPTDGMCDTVNFNFSDVFSFPLEWIAEGLDAQVSRLSASDIHSAGRIGLNSVSEDNRKRVLQLRADRSYLYATWCPSTEHKPRIQIDQVAINYRWYGSPTDGRSL</sequence>
<evidence type="ECO:0000313" key="3">
    <source>
        <dbReference type="Proteomes" id="UP000054324"/>
    </source>
</evidence>
<dbReference type="CTD" id="20327390"/>
<feature type="compositionally biased region" description="Basic and acidic residues" evidence="1">
    <location>
        <begin position="29"/>
        <end position="38"/>
    </location>
</feature>
<reference evidence="2 3" key="1">
    <citation type="submission" date="2013-11" db="EMBL/GenBank/DDBJ databases">
        <title>Opisthorchis viverrini - life in the bile duct.</title>
        <authorList>
            <person name="Young N.D."/>
            <person name="Nagarajan N."/>
            <person name="Lin S.J."/>
            <person name="Korhonen P.K."/>
            <person name="Jex A.R."/>
            <person name="Hall R.S."/>
            <person name="Safavi-Hemami H."/>
            <person name="Kaewkong W."/>
            <person name="Bertrand D."/>
            <person name="Gao S."/>
            <person name="Seet Q."/>
            <person name="Wongkham S."/>
            <person name="Teh B.T."/>
            <person name="Wongkham C."/>
            <person name="Intapan P.M."/>
            <person name="Maleewong W."/>
            <person name="Yang X."/>
            <person name="Hu M."/>
            <person name="Wang Z."/>
            <person name="Hofmann A."/>
            <person name="Sternberg P.W."/>
            <person name="Tan P."/>
            <person name="Wang J."/>
            <person name="Gasser R.B."/>
        </authorList>
    </citation>
    <scope>NUCLEOTIDE SEQUENCE [LARGE SCALE GENOMIC DNA]</scope>
</reference>
<dbReference type="AlphaFoldDB" id="A0A075A3S0"/>
<feature type="compositionally biased region" description="Basic residues" evidence="1">
    <location>
        <begin position="39"/>
        <end position="53"/>
    </location>
</feature>
<feature type="non-terminal residue" evidence="2">
    <location>
        <position position="438"/>
    </location>
</feature>
<name>A0A075A3S0_OPIVI</name>
<evidence type="ECO:0000256" key="1">
    <source>
        <dbReference type="SAM" id="MobiDB-lite"/>
    </source>
</evidence>
<gene>
    <name evidence="2" type="ORF">T265_13223</name>
</gene>
<feature type="region of interest" description="Disordered" evidence="1">
    <location>
        <begin position="25"/>
        <end position="67"/>
    </location>
</feature>
<dbReference type="GeneID" id="20327390"/>
<dbReference type="RefSeq" id="XP_009166093.1">
    <property type="nucleotide sequence ID" value="XM_009167829.1"/>
</dbReference>
<dbReference type="EMBL" id="KL596665">
    <property type="protein sequence ID" value="KER30175.1"/>
    <property type="molecule type" value="Genomic_DNA"/>
</dbReference>
<dbReference type="Proteomes" id="UP000054324">
    <property type="component" value="Unassembled WGS sequence"/>
</dbReference>
<protein>
    <submittedName>
        <fullName evidence="2">Uncharacterized protein</fullName>
    </submittedName>
</protein>
<feature type="non-terminal residue" evidence="2">
    <location>
        <position position="1"/>
    </location>
</feature>
<organism evidence="2 3">
    <name type="scientific">Opisthorchis viverrini</name>
    <name type="common">Southeast Asian liver fluke</name>
    <dbReference type="NCBI Taxonomy" id="6198"/>
    <lineage>
        <taxon>Eukaryota</taxon>
        <taxon>Metazoa</taxon>
        <taxon>Spiralia</taxon>
        <taxon>Lophotrochozoa</taxon>
        <taxon>Platyhelminthes</taxon>
        <taxon>Trematoda</taxon>
        <taxon>Digenea</taxon>
        <taxon>Opisthorchiida</taxon>
        <taxon>Opisthorchiata</taxon>
        <taxon>Opisthorchiidae</taxon>
        <taxon>Opisthorchis</taxon>
    </lineage>
</organism>
<proteinExistence type="predicted"/>